<name>A0A517MEU2_9BACT</name>
<dbReference type="EMBL" id="CP036262">
    <property type="protein sequence ID" value="QDS93297.1"/>
    <property type="molecule type" value="Genomic_DNA"/>
</dbReference>
<gene>
    <name evidence="1" type="ORF">FF011L_20590</name>
</gene>
<keyword evidence="2" id="KW-1185">Reference proteome</keyword>
<sequence length="47" mass="5228">MAAIATKPKIMIERITRLQVERGSEVAFANLGGVYWLGKLRQLAQAK</sequence>
<evidence type="ECO:0000313" key="2">
    <source>
        <dbReference type="Proteomes" id="UP000320672"/>
    </source>
</evidence>
<evidence type="ECO:0000313" key="1">
    <source>
        <dbReference type="EMBL" id="QDS93297.1"/>
    </source>
</evidence>
<proteinExistence type="predicted"/>
<protein>
    <submittedName>
        <fullName evidence="1">Uncharacterized protein</fullName>
    </submittedName>
</protein>
<dbReference type="Proteomes" id="UP000320672">
    <property type="component" value="Chromosome"/>
</dbReference>
<dbReference type="KEGG" id="rml:FF011L_20590"/>
<dbReference type="AlphaFoldDB" id="A0A517MEU2"/>
<accession>A0A517MEU2</accession>
<reference evidence="1 2" key="1">
    <citation type="submission" date="2019-02" db="EMBL/GenBank/DDBJ databases">
        <title>Deep-cultivation of Planctomycetes and their phenomic and genomic characterization uncovers novel biology.</title>
        <authorList>
            <person name="Wiegand S."/>
            <person name="Jogler M."/>
            <person name="Boedeker C."/>
            <person name="Pinto D."/>
            <person name="Vollmers J."/>
            <person name="Rivas-Marin E."/>
            <person name="Kohn T."/>
            <person name="Peeters S.H."/>
            <person name="Heuer A."/>
            <person name="Rast P."/>
            <person name="Oberbeckmann S."/>
            <person name="Bunk B."/>
            <person name="Jeske O."/>
            <person name="Meyerdierks A."/>
            <person name="Storesund J.E."/>
            <person name="Kallscheuer N."/>
            <person name="Luecker S."/>
            <person name="Lage O.M."/>
            <person name="Pohl T."/>
            <person name="Merkel B.J."/>
            <person name="Hornburger P."/>
            <person name="Mueller R.-W."/>
            <person name="Bruemmer F."/>
            <person name="Labrenz M."/>
            <person name="Spormann A.M."/>
            <person name="Op den Camp H."/>
            <person name="Overmann J."/>
            <person name="Amann R."/>
            <person name="Jetten M.S.M."/>
            <person name="Mascher T."/>
            <person name="Medema M.H."/>
            <person name="Devos D.P."/>
            <person name="Kaster A.-K."/>
            <person name="Ovreas L."/>
            <person name="Rohde M."/>
            <person name="Galperin M.Y."/>
            <person name="Jogler C."/>
        </authorList>
    </citation>
    <scope>NUCLEOTIDE SEQUENCE [LARGE SCALE GENOMIC DNA]</scope>
    <source>
        <strain evidence="1 2">FF011L</strain>
    </source>
</reference>
<organism evidence="1 2">
    <name type="scientific">Roseimaritima multifibrata</name>
    <dbReference type="NCBI Taxonomy" id="1930274"/>
    <lineage>
        <taxon>Bacteria</taxon>
        <taxon>Pseudomonadati</taxon>
        <taxon>Planctomycetota</taxon>
        <taxon>Planctomycetia</taxon>
        <taxon>Pirellulales</taxon>
        <taxon>Pirellulaceae</taxon>
        <taxon>Roseimaritima</taxon>
    </lineage>
</organism>